<name>A0A450SPZ8_9GAMM</name>
<protein>
    <recommendedName>
        <fullName evidence="1">Alpha-(1,6)-fucosyltransferase N- and catalytic domain-containing protein</fullName>
    </recommendedName>
</protein>
<dbReference type="PANTHER" id="PTHR13132:SF29">
    <property type="entry name" value="ALPHA-(1,6)-FUCOSYLTRANSFERASE"/>
    <property type="match status" value="1"/>
</dbReference>
<dbReference type="PANTHER" id="PTHR13132">
    <property type="entry name" value="ALPHA- 1,6 -FUCOSYLTRANSFERASE"/>
    <property type="match status" value="1"/>
</dbReference>
<dbReference type="GO" id="GO:0006487">
    <property type="term" value="P:protein N-linked glycosylation"/>
    <property type="evidence" value="ECO:0007669"/>
    <property type="project" value="TreeGrafter"/>
</dbReference>
<dbReference type="InterPro" id="IPR045573">
    <property type="entry name" value="Fut8_N_cat"/>
</dbReference>
<dbReference type="Gene3D" id="3.40.50.11350">
    <property type="match status" value="1"/>
</dbReference>
<dbReference type="AlphaFoldDB" id="A0A450SPZ8"/>
<gene>
    <name evidence="2" type="ORF">BECKDK2373C_GA0170839_10522</name>
</gene>
<sequence>MNEKALQAYQKRNAGNTKNLIFHLTARGYASEINNMLLAILYCLVYRINFQLHSRSWNARASKGWQDYFLPFCPEVRNLSLINHSPWLTDMTSFERFLDEYYKMIFPNILLTHDIWNDMWSTDFVNRHFEFPEIGINGDVFHAKRILLQLIHRFNDDIVNEMKVKDRLKDEMNTYIGVHVRRGDKVTTGEGASFHAAEYSDLIREKYPECRQLFVATDDYAVITEFRNIFPEDYRIMTFCSQERIGHDQEHFNGKSKYERKKEMIDLFLDIRFLSDAKAFVGTFSSNIGRLIALFRDGKNCHSLDCEWHPY</sequence>
<dbReference type="EMBL" id="CAADEY010000052">
    <property type="protein sequence ID" value="VFJ56042.1"/>
    <property type="molecule type" value="Genomic_DNA"/>
</dbReference>
<accession>A0A450SPZ8</accession>
<reference evidence="2" key="1">
    <citation type="submission" date="2019-02" db="EMBL/GenBank/DDBJ databases">
        <authorList>
            <person name="Gruber-Vodicka R. H."/>
            <person name="Seah K. B. B."/>
        </authorList>
    </citation>
    <scope>NUCLEOTIDE SEQUENCE</scope>
    <source>
        <strain evidence="2">BECK_DK161</strain>
    </source>
</reference>
<dbReference type="Pfam" id="PF19745">
    <property type="entry name" value="FUT8_N_cat"/>
    <property type="match status" value="1"/>
</dbReference>
<evidence type="ECO:0000259" key="1">
    <source>
        <dbReference type="Pfam" id="PF19745"/>
    </source>
</evidence>
<feature type="domain" description="Alpha-(1,6)-fucosyltransferase N- and catalytic" evidence="1">
    <location>
        <begin position="147"/>
        <end position="291"/>
    </location>
</feature>
<proteinExistence type="predicted"/>
<dbReference type="GO" id="GO:0046921">
    <property type="term" value="F:alpha-(1-&gt;6)-fucosyltransferase activity"/>
    <property type="evidence" value="ECO:0007669"/>
    <property type="project" value="TreeGrafter"/>
</dbReference>
<evidence type="ECO:0000313" key="2">
    <source>
        <dbReference type="EMBL" id="VFJ56042.1"/>
    </source>
</evidence>
<organism evidence="2">
    <name type="scientific">Candidatus Kentrum sp. DK</name>
    <dbReference type="NCBI Taxonomy" id="2126562"/>
    <lineage>
        <taxon>Bacteria</taxon>
        <taxon>Pseudomonadati</taxon>
        <taxon>Pseudomonadota</taxon>
        <taxon>Gammaproteobacteria</taxon>
        <taxon>Candidatus Kentrum</taxon>
    </lineage>
</organism>